<dbReference type="AlphaFoldDB" id="A0A6G0VN78"/>
<keyword evidence="3" id="KW-1185">Reference proteome</keyword>
<dbReference type="PANTHER" id="PTHR21505:SF12">
    <property type="entry name" value="MADF DOMAIN-CONTAINING PROTEIN-RELATED"/>
    <property type="match status" value="1"/>
</dbReference>
<protein>
    <submittedName>
        <fullName evidence="2">MADF domain-containing protein</fullName>
    </submittedName>
</protein>
<evidence type="ECO:0000313" key="3">
    <source>
        <dbReference type="Proteomes" id="UP000478052"/>
    </source>
</evidence>
<evidence type="ECO:0000259" key="1">
    <source>
        <dbReference type="PROSITE" id="PS51029"/>
    </source>
</evidence>
<dbReference type="PANTHER" id="PTHR21505">
    <property type="entry name" value="MADF DOMAIN-CONTAINING PROTEIN-RELATED"/>
    <property type="match status" value="1"/>
</dbReference>
<proteinExistence type="predicted"/>
<sequence length="122" mass="14236">MKWSESDTIALVELYEKHECIWNIGSKDYRNKLMREAAYEDIVKTLKKDNFGVTELKQKIKNLRCTYNQELLKIKKSQKSGSGVDDLYVPNIKWFKLMDSFMKNVKSVKISYTQDNAESGGK</sequence>
<dbReference type="Proteomes" id="UP000478052">
    <property type="component" value="Unassembled WGS sequence"/>
</dbReference>
<dbReference type="EMBL" id="VUJU01014016">
    <property type="protein sequence ID" value="KAF0703162.1"/>
    <property type="molecule type" value="Genomic_DNA"/>
</dbReference>
<evidence type="ECO:0000313" key="2">
    <source>
        <dbReference type="EMBL" id="KAF0703162.1"/>
    </source>
</evidence>
<dbReference type="SMART" id="SM00595">
    <property type="entry name" value="MADF"/>
    <property type="match status" value="1"/>
</dbReference>
<dbReference type="Pfam" id="PF10545">
    <property type="entry name" value="MADF_DNA_bdg"/>
    <property type="match status" value="1"/>
</dbReference>
<name>A0A6G0VN78_APHCR</name>
<dbReference type="InterPro" id="IPR006578">
    <property type="entry name" value="MADF-dom"/>
</dbReference>
<feature type="domain" description="MADF" evidence="1">
    <location>
        <begin position="10"/>
        <end position="106"/>
    </location>
</feature>
<organism evidence="2 3">
    <name type="scientific">Aphis craccivora</name>
    <name type="common">Cowpea aphid</name>
    <dbReference type="NCBI Taxonomy" id="307492"/>
    <lineage>
        <taxon>Eukaryota</taxon>
        <taxon>Metazoa</taxon>
        <taxon>Ecdysozoa</taxon>
        <taxon>Arthropoda</taxon>
        <taxon>Hexapoda</taxon>
        <taxon>Insecta</taxon>
        <taxon>Pterygota</taxon>
        <taxon>Neoptera</taxon>
        <taxon>Paraneoptera</taxon>
        <taxon>Hemiptera</taxon>
        <taxon>Sternorrhyncha</taxon>
        <taxon>Aphidomorpha</taxon>
        <taxon>Aphidoidea</taxon>
        <taxon>Aphididae</taxon>
        <taxon>Aphidini</taxon>
        <taxon>Aphis</taxon>
        <taxon>Aphis</taxon>
    </lineage>
</organism>
<gene>
    <name evidence="2" type="ORF">FWK35_00036316</name>
</gene>
<comment type="caution">
    <text evidence="2">The sequence shown here is derived from an EMBL/GenBank/DDBJ whole genome shotgun (WGS) entry which is preliminary data.</text>
</comment>
<dbReference type="OrthoDB" id="6629625at2759"/>
<accession>A0A6G0VN78</accession>
<dbReference type="PROSITE" id="PS51029">
    <property type="entry name" value="MADF"/>
    <property type="match status" value="1"/>
</dbReference>
<reference evidence="2 3" key="1">
    <citation type="submission" date="2019-08" db="EMBL/GenBank/DDBJ databases">
        <title>Whole genome of Aphis craccivora.</title>
        <authorList>
            <person name="Voronova N.V."/>
            <person name="Shulinski R.S."/>
            <person name="Bandarenka Y.V."/>
            <person name="Zhorov D.G."/>
            <person name="Warner D."/>
        </authorList>
    </citation>
    <scope>NUCLEOTIDE SEQUENCE [LARGE SCALE GENOMIC DNA]</scope>
    <source>
        <strain evidence="2">180601</strain>
        <tissue evidence="2">Whole Body</tissue>
    </source>
</reference>